<evidence type="ECO:0000256" key="2">
    <source>
        <dbReference type="ARBA" id="ARBA00022845"/>
    </source>
</evidence>
<proteinExistence type="predicted"/>
<dbReference type="SUPFAM" id="SSF117130">
    <property type="entry name" value="CsrA-like"/>
    <property type="match status" value="1"/>
</dbReference>
<evidence type="ECO:0000256" key="4">
    <source>
        <dbReference type="SAM" id="MobiDB-lite"/>
    </source>
</evidence>
<reference evidence="5" key="1">
    <citation type="submission" date="2020-02" db="EMBL/GenBank/DDBJ databases">
        <authorList>
            <person name="Meier V. D."/>
        </authorList>
    </citation>
    <scope>NUCLEOTIDE SEQUENCE</scope>
    <source>
        <strain evidence="5">AVDCRST_MAG24</strain>
    </source>
</reference>
<feature type="region of interest" description="Disordered" evidence="4">
    <location>
        <begin position="41"/>
        <end position="66"/>
    </location>
</feature>
<keyword evidence="2" id="KW-0810">Translation regulation</keyword>
<dbReference type="AlphaFoldDB" id="A0A6J4L230"/>
<dbReference type="PANTHER" id="PTHR34984:SF1">
    <property type="entry name" value="CARBON STORAGE REGULATOR"/>
    <property type="match status" value="1"/>
</dbReference>
<name>A0A6J4L230_9ACTN</name>
<keyword evidence="3" id="KW-0694">RNA-binding</keyword>
<organism evidence="5">
    <name type="scientific">uncultured Nocardioidaceae bacterium</name>
    <dbReference type="NCBI Taxonomy" id="253824"/>
    <lineage>
        <taxon>Bacteria</taxon>
        <taxon>Bacillati</taxon>
        <taxon>Actinomycetota</taxon>
        <taxon>Actinomycetes</taxon>
        <taxon>Propionibacteriales</taxon>
        <taxon>Nocardioidaceae</taxon>
        <taxon>environmental samples</taxon>
    </lineage>
</organism>
<keyword evidence="1" id="KW-0963">Cytoplasm</keyword>
<dbReference type="EMBL" id="CADCUF010000020">
    <property type="protein sequence ID" value="CAA9317322.1"/>
    <property type="molecule type" value="Genomic_DNA"/>
</dbReference>
<dbReference type="GO" id="GO:0006109">
    <property type="term" value="P:regulation of carbohydrate metabolic process"/>
    <property type="evidence" value="ECO:0007669"/>
    <property type="project" value="InterPro"/>
</dbReference>
<protein>
    <recommendedName>
        <fullName evidence="6">Carbon storage regulator</fullName>
    </recommendedName>
</protein>
<gene>
    <name evidence="5" type="ORF">AVDCRST_MAG24-158</name>
</gene>
<sequence>MIAGDITVTVLEVRGEMVRVGIDAPRSVGVQRAELLRELEESNKASASPSEDAVASLSRQLGRRAP</sequence>
<dbReference type="InterPro" id="IPR036107">
    <property type="entry name" value="CsrA_sf"/>
</dbReference>
<evidence type="ECO:0000256" key="3">
    <source>
        <dbReference type="ARBA" id="ARBA00022884"/>
    </source>
</evidence>
<dbReference type="Pfam" id="PF02599">
    <property type="entry name" value="CsrA"/>
    <property type="match status" value="1"/>
</dbReference>
<evidence type="ECO:0000256" key="1">
    <source>
        <dbReference type="ARBA" id="ARBA00022490"/>
    </source>
</evidence>
<dbReference type="GO" id="GO:0005829">
    <property type="term" value="C:cytosol"/>
    <property type="evidence" value="ECO:0007669"/>
    <property type="project" value="TreeGrafter"/>
</dbReference>
<accession>A0A6J4L230</accession>
<dbReference type="PANTHER" id="PTHR34984">
    <property type="entry name" value="CARBON STORAGE REGULATOR"/>
    <property type="match status" value="1"/>
</dbReference>
<evidence type="ECO:0000313" key="5">
    <source>
        <dbReference type="EMBL" id="CAA9317322.1"/>
    </source>
</evidence>
<dbReference type="InterPro" id="IPR003751">
    <property type="entry name" value="CsrA"/>
</dbReference>
<dbReference type="GO" id="GO:0048027">
    <property type="term" value="F:mRNA 5'-UTR binding"/>
    <property type="evidence" value="ECO:0007669"/>
    <property type="project" value="TreeGrafter"/>
</dbReference>
<dbReference type="GO" id="GO:0045947">
    <property type="term" value="P:negative regulation of translational initiation"/>
    <property type="evidence" value="ECO:0007669"/>
    <property type="project" value="TreeGrafter"/>
</dbReference>
<dbReference type="Gene3D" id="2.60.40.4380">
    <property type="entry name" value="Translational regulator CsrA"/>
    <property type="match status" value="1"/>
</dbReference>
<dbReference type="GO" id="GO:0006402">
    <property type="term" value="P:mRNA catabolic process"/>
    <property type="evidence" value="ECO:0007669"/>
    <property type="project" value="InterPro"/>
</dbReference>
<evidence type="ECO:0008006" key="6">
    <source>
        <dbReference type="Google" id="ProtNLM"/>
    </source>
</evidence>